<keyword evidence="2" id="KW-1185">Reference proteome</keyword>
<proteinExistence type="predicted"/>
<sequence length="52" mass="5864">MKLKYYVLVVIMFVISNTSLSQEGLPIYTDYLTDNYYLIHPSMAGAANCAKV</sequence>
<evidence type="ECO:0000313" key="1">
    <source>
        <dbReference type="EMBL" id="RED44626.1"/>
    </source>
</evidence>
<dbReference type="Proteomes" id="UP000256629">
    <property type="component" value="Unassembled WGS sequence"/>
</dbReference>
<comment type="caution">
    <text evidence="1">The sequence shown here is derived from an EMBL/GenBank/DDBJ whole genome shotgun (WGS) entry which is preliminary data.</text>
</comment>
<evidence type="ECO:0000313" key="2">
    <source>
        <dbReference type="Proteomes" id="UP000256629"/>
    </source>
</evidence>
<reference evidence="1 2" key="1">
    <citation type="submission" date="2018-07" db="EMBL/GenBank/DDBJ databases">
        <title>Genomic Encyclopedia of Type Strains, Phase III (KMG-III): the genomes of soil and plant-associated and newly described type strains.</title>
        <authorList>
            <person name="Whitman W."/>
        </authorList>
    </citation>
    <scope>NUCLEOTIDE SEQUENCE [LARGE SCALE GENOMIC DNA]</scope>
    <source>
        <strain evidence="1 2">CECT 8487</strain>
    </source>
</reference>
<organism evidence="1 2">
    <name type="scientific">Seonamhaeicola aphaedonensis</name>
    <dbReference type="NCBI Taxonomy" id="1461338"/>
    <lineage>
        <taxon>Bacteria</taxon>
        <taxon>Pseudomonadati</taxon>
        <taxon>Bacteroidota</taxon>
        <taxon>Flavobacteriia</taxon>
        <taxon>Flavobacteriales</taxon>
        <taxon>Flavobacteriaceae</taxon>
    </lineage>
</organism>
<name>A0A3D9H6P8_9FLAO</name>
<gene>
    <name evidence="1" type="ORF">DFQ02_1111</name>
</gene>
<accession>A0A3D9H6P8</accession>
<feature type="non-terminal residue" evidence="1">
    <location>
        <position position="52"/>
    </location>
</feature>
<protein>
    <submittedName>
        <fullName evidence="1">Uncharacterized protein</fullName>
    </submittedName>
</protein>
<dbReference type="AlphaFoldDB" id="A0A3D9H6P8"/>
<dbReference type="EMBL" id="QRDX01000011">
    <property type="protein sequence ID" value="RED44626.1"/>
    <property type="molecule type" value="Genomic_DNA"/>
</dbReference>